<evidence type="ECO:0000313" key="3">
    <source>
        <dbReference type="EMBL" id="MBC5668299.1"/>
    </source>
</evidence>
<dbReference type="SMART" id="SM00854">
    <property type="entry name" value="PGA_cap"/>
    <property type="match status" value="1"/>
</dbReference>
<dbReference type="PANTHER" id="PTHR33393:SF12">
    <property type="entry name" value="CAPSULE BIOSYNTHESIS PROTEIN CAPA"/>
    <property type="match status" value="1"/>
</dbReference>
<protein>
    <submittedName>
        <fullName evidence="3">CapA family protein</fullName>
    </submittedName>
</protein>
<reference evidence="3 4" key="1">
    <citation type="submission" date="2020-08" db="EMBL/GenBank/DDBJ databases">
        <title>Genome public.</title>
        <authorList>
            <person name="Liu C."/>
            <person name="Sun Q."/>
        </authorList>
    </citation>
    <scope>NUCLEOTIDE SEQUENCE [LARGE SCALE GENOMIC DNA]</scope>
    <source>
        <strain evidence="3 4">BX4</strain>
    </source>
</reference>
<dbReference type="EMBL" id="JACOOZ010000006">
    <property type="protein sequence ID" value="MBC5668299.1"/>
    <property type="molecule type" value="Genomic_DNA"/>
</dbReference>
<dbReference type="Gene3D" id="3.60.21.10">
    <property type="match status" value="1"/>
</dbReference>
<dbReference type="RefSeq" id="WP_021953903.1">
    <property type="nucleotide sequence ID" value="NZ_JACOOZ010000006.1"/>
</dbReference>
<name>A0ABR7F5T5_9FIRM</name>
<gene>
    <name evidence="3" type="ORF">H8S00_09915</name>
</gene>
<accession>A0ABR7F5T5</accession>
<dbReference type="Proteomes" id="UP000597877">
    <property type="component" value="Unassembled WGS sequence"/>
</dbReference>
<comment type="caution">
    <text evidence="3">The sequence shown here is derived from an EMBL/GenBank/DDBJ whole genome shotgun (WGS) entry which is preliminary data.</text>
</comment>
<dbReference type="InterPro" id="IPR019079">
    <property type="entry name" value="Capsule_synth_CapA"/>
</dbReference>
<organism evidence="3 4">
    <name type="scientific">Eubacterium segne</name>
    <dbReference type="NCBI Taxonomy" id="2763045"/>
    <lineage>
        <taxon>Bacteria</taxon>
        <taxon>Bacillati</taxon>
        <taxon>Bacillota</taxon>
        <taxon>Clostridia</taxon>
        <taxon>Eubacteriales</taxon>
        <taxon>Eubacteriaceae</taxon>
        <taxon>Eubacterium</taxon>
    </lineage>
</organism>
<comment type="similarity">
    <text evidence="1">Belongs to the CapA family.</text>
</comment>
<proteinExistence type="inferred from homology"/>
<dbReference type="PANTHER" id="PTHR33393">
    <property type="entry name" value="POLYGLUTAMINE SYNTHESIS ACCESSORY PROTEIN RV0574C-RELATED"/>
    <property type="match status" value="1"/>
</dbReference>
<feature type="domain" description="Capsule synthesis protein CapA" evidence="2">
    <location>
        <begin position="91"/>
        <end position="343"/>
    </location>
</feature>
<dbReference type="CDD" id="cd07381">
    <property type="entry name" value="MPP_CapA"/>
    <property type="match status" value="1"/>
</dbReference>
<dbReference type="SUPFAM" id="SSF56300">
    <property type="entry name" value="Metallo-dependent phosphatases"/>
    <property type="match status" value="1"/>
</dbReference>
<evidence type="ECO:0000259" key="2">
    <source>
        <dbReference type="SMART" id="SM00854"/>
    </source>
</evidence>
<dbReference type="InterPro" id="IPR052169">
    <property type="entry name" value="CW_Biosynth-Accessory"/>
</dbReference>
<dbReference type="InterPro" id="IPR029052">
    <property type="entry name" value="Metallo-depent_PP-like"/>
</dbReference>
<dbReference type="Pfam" id="PF09587">
    <property type="entry name" value="PGA_cap"/>
    <property type="match status" value="1"/>
</dbReference>
<sequence>MKKRKKAKMNYTRYRSRYIRRKKLNTKRVAICILSICLVITAAVTAGIAGKKKNNNVKEAMATPAYTKNETTDNKEKETTKKVKAEKTDVTLIAVGDDLVSDSVLYTAKRSDGTYDFSSVYEKMKPDFKKADIAIINQETILGGDKFEYKGYPCFNTPDSMGKAIMDAGFNIVQQASNHSYDTGVEGIEHCIKYWKKHKKKVLMVGLNENEEEYNTIPIFKCKGIKFAILNYTYGLNGFKLPEDKGYLVNLLDDAHWDKVKSDIEKAEQIADFTIVLPHWGQEYVQPDPIPEQEKWAKMMVEAGADLIIGTHPHVVEKIQWIKSDNGNSALCYYSLGNYTSGQENWKTLLGGMAKLTIRKDEKGIRILKKKAGVVPTVNHYVWGKSQGVIRQQYTYRLSEYSQDMLQGHSIQWSNPVTYTDLTKLSQEVFGDWVIE</sequence>
<evidence type="ECO:0000256" key="1">
    <source>
        <dbReference type="ARBA" id="ARBA00005662"/>
    </source>
</evidence>
<keyword evidence="4" id="KW-1185">Reference proteome</keyword>
<evidence type="ECO:0000313" key="4">
    <source>
        <dbReference type="Proteomes" id="UP000597877"/>
    </source>
</evidence>